<sequence length="334" mass="37649">MAIPKRTLFLSLRVKLLLSFSLAFTLMFAAVFGWFYTFSSNVASAQLHRHLEDYLATTAKGINGDEFQQLTHFPAGTEPDSPVYRKQQAWLQQLHTVDQNEVSYTVLIKDGNRFQIVGDPLRASDPKHATIFMNTYKLSELQIPTGNSDTNLTPYRDGSGAALVEGYRLISNSKKQVVGAIGVMFNSAQVQEVQQAIKEEIWRVFLLSYLVAVSVVYFSSALLAQPIDRLKRMASRVAQGDYSDNFAGFERSWLQDEISVLGAVFAHMVGQVNQREKILKQEVQGLRIEIDQVRKAKQVEEIVDTDFFQDLKGKAKEMRGRARQTPVIMTPTST</sequence>
<dbReference type="Proteomes" id="UP000603865">
    <property type="component" value="Unassembled WGS sequence"/>
</dbReference>
<keyword evidence="1" id="KW-1133">Transmembrane helix</keyword>
<dbReference type="InterPro" id="IPR003660">
    <property type="entry name" value="HAMP_dom"/>
</dbReference>
<dbReference type="PROSITE" id="PS50885">
    <property type="entry name" value="HAMP"/>
    <property type="match status" value="1"/>
</dbReference>
<keyword evidence="1" id="KW-0472">Membrane</keyword>
<gene>
    <name evidence="3" type="ORF">GCM10008957_39470</name>
</gene>
<reference evidence="3" key="1">
    <citation type="journal article" date="2014" name="Int. J. Syst. Evol. Microbiol.">
        <title>Complete genome sequence of Corynebacterium casei LMG S-19264T (=DSM 44701T), isolated from a smear-ripened cheese.</title>
        <authorList>
            <consortium name="US DOE Joint Genome Institute (JGI-PGF)"/>
            <person name="Walter F."/>
            <person name="Albersmeier A."/>
            <person name="Kalinowski J."/>
            <person name="Ruckert C."/>
        </authorList>
    </citation>
    <scope>NUCLEOTIDE SEQUENCE</scope>
    <source>
        <strain evidence="3">JCM 31311</strain>
    </source>
</reference>
<dbReference type="Gene3D" id="6.10.340.10">
    <property type="match status" value="1"/>
</dbReference>
<keyword evidence="4" id="KW-1185">Reference proteome</keyword>
<proteinExistence type="predicted"/>
<evidence type="ECO:0000256" key="1">
    <source>
        <dbReference type="SAM" id="Phobius"/>
    </source>
</evidence>
<dbReference type="RefSeq" id="WP_189092221.1">
    <property type="nucleotide sequence ID" value="NZ_BMQL01000031.1"/>
</dbReference>
<dbReference type="AlphaFoldDB" id="A0A918CGY8"/>
<reference evidence="3" key="2">
    <citation type="submission" date="2020-09" db="EMBL/GenBank/DDBJ databases">
        <authorList>
            <person name="Sun Q."/>
            <person name="Ohkuma M."/>
        </authorList>
    </citation>
    <scope>NUCLEOTIDE SEQUENCE</scope>
    <source>
        <strain evidence="3">JCM 31311</strain>
    </source>
</reference>
<dbReference type="CDD" id="cd06225">
    <property type="entry name" value="HAMP"/>
    <property type="match status" value="1"/>
</dbReference>
<feature type="domain" description="HAMP" evidence="2">
    <location>
        <begin position="221"/>
        <end position="277"/>
    </location>
</feature>
<dbReference type="SMART" id="SM00304">
    <property type="entry name" value="HAMP"/>
    <property type="match status" value="1"/>
</dbReference>
<accession>A0A918CGY8</accession>
<feature type="transmembrane region" description="Helical" evidence="1">
    <location>
        <begin position="12"/>
        <end position="36"/>
    </location>
</feature>
<dbReference type="GO" id="GO:0007165">
    <property type="term" value="P:signal transduction"/>
    <property type="evidence" value="ECO:0007669"/>
    <property type="project" value="InterPro"/>
</dbReference>
<feature type="transmembrane region" description="Helical" evidence="1">
    <location>
        <begin position="201"/>
        <end position="224"/>
    </location>
</feature>
<organism evidence="3 4">
    <name type="scientific">Deinococcus ruber</name>
    <dbReference type="NCBI Taxonomy" id="1848197"/>
    <lineage>
        <taxon>Bacteria</taxon>
        <taxon>Thermotogati</taxon>
        <taxon>Deinococcota</taxon>
        <taxon>Deinococci</taxon>
        <taxon>Deinococcales</taxon>
        <taxon>Deinococcaceae</taxon>
        <taxon>Deinococcus</taxon>
    </lineage>
</organism>
<comment type="caution">
    <text evidence="3">The sequence shown here is derived from an EMBL/GenBank/DDBJ whole genome shotgun (WGS) entry which is preliminary data.</text>
</comment>
<evidence type="ECO:0000313" key="4">
    <source>
        <dbReference type="Proteomes" id="UP000603865"/>
    </source>
</evidence>
<keyword evidence="1" id="KW-0812">Transmembrane</keyword>
<dbReference type="EMBL" id="BMQL01000031">
    <property type="protein sequence ID" value="GGR23698.1"/>
    <property type="molecule type" value="Genomic_DNA"/>
</dbReference>
<evidence type="ECO:0000313" key="3">
    <source>
        <dbReference type="EMBL" id="GGR23698.1"/>
    </source>
</evidence>
<dbReference type="GO" id="GO:0016020">
    <property type="term" value="C:membrane"/>
    <property type="evidence" value="ECO:0007669"/>
    <property type="project" value="InterPro"/>
</dbReference>
<protein>
    <recommendedName>
        <fullName evidence="2">HAMP domain-containing protein</fullName>
    </recommendedName>
</protein>
<evidence type="ECO:0000259" key="2">
    <source>
        <dbReference type="PROSITE" id="PS50885"/>
    </source>
</evidence>
<name>A0A918CGY8_9DEIO</name>